<dbReference type="InterPro" id="IPR037177">
    <property type="entry name" value="DLC_sf"/>
</dbReference>
<gene>
    <name evidence="11" type="ORF">GPM918_LOCUS26891</name>
    <name evidence="12" type="ORF">SRO942_LOCUS27120</name>
</gene>
<keyword evidence="5 10" id="KW-0493">Microtubule</keyword>
<organism evidence="11 13">
    <name type="scientific">Didymodactylos carnosus</name>
    <dbReference type="NCBI Taxonomy" id="1234261"/>
    <lineage>
        <taxon>Eukaryota</taxon>
        <taxon>Metazoa</taxon>
        <taxon>Spiralia</taxon>
        <taxon>Gnathifera</taxon>
        <taxon>Rotifera</taxon>
        <taxon>Eurotatoria</taxon>
        <taxon>Bdelloidea</taxon>
        <taxon>Philodinida</taxon>
        <taxon>Philodinidae</taxon>
        <taxon>Didymodactylos</taxon>
    </lineage>
</organism>
<dbReference type="PANTHER" id="PTHR11886:SF35">
    <property type="entry name" value="DYNEIN LIGHT CHAIN"/>
    <property type="match status" value="1"/>
</dbReference>
<keyword evidence="8 10" id="KW-0206">Cytoskeleton</keyword>
<evidence type="ECO:0000256" key="3">
    <source>
        <dbReference type="ARBA" id="ARBA00022448"/>
    </source>
</evidence>
<evidence type="ECO:0000313" key="12">
    <source>
        <dbReference type="EMBL" id="CAF4050995.1"/>
    </source>
</evidence>
<evidence type="ECO:0000256" key="5">
    <source>
        <dbReference type="ARBA" id="ARBA00022701"/>
    </source>
</evidence>
<keyword evidence="10" id="KW-0243">Dynein</keyword>
<dbReference type="EMBL" id="CAJOBC010021407">
    <property type="protein sequence ID" value="CAF4050995.1"/>
    <property type="molecule type" value="Genomic_DNA"/>
</dbReference>
<keyword evidence="6" id="KW-0509">mRNA transport</keyword>
<dbReference type="GO" id="GO:0051028">
    <property type="term" value="P:mRNA transport"/>
    <property type="evidence" value="ECO:0007669"/>
    <property type="project" value="UniProtKB-KW"/>
</dbReference>
<dbReference type="Proteomes" id="UP000663829">
    <property type="component" value="Unassembled WGS sequence"/>
</dbReference>
<comment type="similarity">
    <text evidence="10">Belongs to the dynein light chain family.</text>
</comment>
<accession>A0A815BFV8</accession>
<dbReference type="SMART" id="SM01375">
    <property type="entry name" value="Dynein_light"/>
    <property type="match status" value="1"/>
</dbReference>
<evidence type="ECO:0000256" key="8">
    <source>
        <dbReference type="ARBA" id="ARBA00023212"/>
    </source>
</evidence>
<dbReference type="GO" id="GO:0015031">
    <property type="term" value="P:protein transport"/>
    <property type="evidence" value="ECO:0007669"/>
    <property type="project" value="UniProtKB-KW"/>
</dbReference>
<evidence type="ECO:0000256" key="7">
    <source>
        <dbReference type="ARBA" id="ARBA00022927"/>
    </source>
</evidence>
<evidence type="ECO:0000256" key="1">
    <source>
        <dbReference type="ARBA" id="ARBA00004123"/>
    </source>
</evidence>
<evidence type="ECO:0000256" key="10">
    <source>
        <dbReference type="RuleBase" id="RU365010"/>
    </source>
</evidence>
<keyword evidence="13" id="KW-1185">Reference proteome</keyword>
<dbReference type="GO" id="GO:0005874">
    <property type="term" value="C:microtubule"/>
    <property type="evidence" value="ECO:0007669"/>
    <property type="project" value="UniProtKB-KW"/>
</dbReference>
<evidence type="ECO:0000256" key="4">
    <source>
        <dbReference type="ARBA" id="ARBA00022490"/>
    </source>
</evidence>
<evidence type="ECO:0000313" key="11">
    <source>
        <dbReference type="EMBL" id="CAF1267015.1"/>
    </source>
</evidence>
<dbReference type="FunFam" id="3.30.740.10:FF:000005">
    <property type="entry name" value="Dynein light chain"/>
    <property type="match status" value="1"/>
</dbReference>
<dbReference type="GO" id="GO:0045505">
    <property type="term" value="F:dynein intermediate chain binding"/>
    <property type="evidence" value="ECO:0007669"/>
    <property type="project" value="TreeGrafter"/>
</dbReference>
<dbReference type="OrthoDB" id="10033309at2759"/>
<dbReference type="SUPFAM" id="SSF54648">
    <property type="entry name" value="DLC"/>
    <property type="match status" value="1"/>
</dbReference>
<keyword evidence="9" id="KW-0539">Nucleus</keyword>
<evidence type="ECO:0000256" key="2">
    <source>
        <dbReference type="ARBA" id="ARBA00004245"/>
    </source>
</evidence>
<keyword evidence="4 10" id="KW-0963">Cytoplasm</keyword>
<dbReference type="Gene3D" id="3.30.740.10">
    <property type="entry name" value="Protein Inhibitor Of Neuronal Nitric Oxide Synthase"/>
    <property type="match status" value="1"/>
</dbReference>
<sequence length="92" mass="10424">MSASLSSSRIKLSEMNSRMEQDAVEVAREALGRGKSERDVAEHIKRHFDQKYSPNNWSCIVGRNFGSYISHAQDHFINLAIGPTDILLFRNS</sequence>
<dbReference type="AlphaFoldDB" id="A0A815BFV8"/>
<evidence type="ECO:0000256" key="6">
    <source>
        <dbReference type="ARBA" id="ARBA00022816"/>
    </source>
</evidence>
<dbReference type="Pfam" id="PF01221">
    <property type="entry name" value="Dynein_light"/>
    <property type="match status" value="1"/>
</dbReference>
<dbReference type="EMBL" id="CAJNOQ010011029">
    <property type="protein sequence ID" value="CAF1267015.1"/>
    <property type="molecule type" value="Genomic_DNA"/>
</dbReference>
<name>A0A815BFV8_9BILA</name>
<comment type="subcellular location">
    <subcellularLocation>
        <location evidence="2 10">Cytoplasm</location>
        <location evidence="2 10">Cytoskeleton</location>
    </subcellularLocation>
    <subcellularLocation>
        <location evidence="1">Nucleus</location>
    </subcellularLocation>
</comment>
<protein>
    <recommendedName>
        <fullName evidence="10">Dynein light chain</fullName>
    </recommendedName>
</protein>
<dbReference type="Proteomes" id="UP000681722">
    <property type="component" value="Unassembled WGS sequence"/>
</dbReference>
<comment type="caution">
    <text evidence="11">The sequence shown here is derived from an EMBL/GenBank/DDBJ whole genome shotgun (WGS) entry which is preliminary data.</text>
</comment>
<evidence type="ECO:0000256" key="9">
    <source>
        <dbReference type="ARBA" id="ARBA00023242"/>
    </source>
</evidence>
<keyword evidence="7" id="KW-0653">Protein transport</keyword>
<dbReference type="GO" id="GO:0007017">
    <property type="term" value="P:microtubule-based process"/>
    <property type="evidence" value="ECO:0007669"/>
    <property type="project" value="InterPro"/>
</dbReference>
<dbReference type="PANTHER" id="PTHR11886">
    <property type="entry name" value="DYNEIN LIGHT CHAIN"/>
    <property type="match status" value="1"/>
</dbReference>
<evidence type="ECO:0000313" key="13">
    <source>
        <dbReference type="Proteomes" id="UP000663829"/>
    </source>
</evidence>
<reference evidence="11" key="1">
    <citation type="submission" date="2021-02" db="EMBL/GenBank/DDBJ databases">
        <authorList>
            <person name="Nowell W R."/>
        </authorList>
    </citation>
    <scope>NUCLEOTIDE SEQUENCE</scope>
</reference>
<dbReference type="GO" id="GO:0005634">
    <property type="term" value="C:nucleus"/>
    <property type="evidence" value="ECO:0007669"/>
    <property type="project" value="UniProtKB-SubCell"/>
</dbReference>
<dbReference type="GO" id="GO:0005868">
    <property type="term" value="C:cytoplasmic dynein complex"/>
    <property type="evidence" value="ECO:0007669"/>
    <property type="project" value="TreeGrafter"/>
</dbReference>
<keyword evidence="3" id="KW-0813">Transport</keyword>
<proteinExistence type="inferred from homology"/>
<keyword evidence="10" id="KW-0505">Motor protein</keyword>
<dbReference type="InterPro" id="IPR001372">
    <property type="entry name" value="Dynein_light_chain_typ-1/2"/>
</dbReference>